<dbReference type="PRINTS" id="PR00133">
    <property type="entry name" value="GLHYDRLASE3"/>
</dbReference>
<protein>
    <recommendedName>
        <fullName evidence="4">Fibronectin type III-like domain-containing protein</fullName>
    </recommendedName>
</protein>
<dbReference type="PANTHER" id="PTHR42715">
    <property type="entry name" value="BETA-GLUCOSIDASE"/>
    <property type="match status" value="1"/>
</dbReference>
<organism evidence="5 6">
    <name type="scientific">Treponema rectale</name>
    <dbReference type="NCBI Taxonomy" id="744512"/>
    <lineage>
        <taxon>Bacteria</taxon>
        <taxon>Pseudomonadati</taxon>
        <taxon>Spirochaetota</taxon>
        <taxon>Spirochaetia</taxon>
        <taxon>Spirochaetales</taxon>
        <taxon>Treponemataceae</taxon>
        <taxon>Treponema</taxon>
    </lineage>
</organism>
<dbReference type="AlphaFoldDB" id="A0A7M1XI76"/>
<dbReference type="InterPro" id="IPR026891">
    <property type="entry name" value="Fn3-like"/>
</dbReference>
<evidence type="ECO:0000259" key="4">
    <source>
        <dbReference type="SMART" id="SM01217"/>
    </source>
</evidence>
<dbReference type="SMART" id="SM01217">
    <property type="entry name" value="Fn3_like"/>
    <property type="match status" value="1"/>
</dbReference>
<dbReference type="InterPro" id="IPR013783">
    <property type="entry name" value="Ig-like_fold"/>
</dbReference>
<dbReference type="InterPro" id="IPR036962">
    <property type="entry name" value="Glyco_hydro_3_N_sf"/>
</dbReference>
<dbReference type="SUPFAM" id="SSF51445">
    <property type="entry name" value="(Trans)glycosidases"/>
    <property type="match status" value="1"/>
</dbReference>
<keyword evidence="3" id="KW-0812">Transmembrane</keyword>
<feature type="transmembrane region" description="Helical" evidence="3">
    <location>
        <begin position="939"/>
        <end position="960"/>
    </location>
</feature>
<dbReference type="GO" id="GO:0005975">
    <property type="term" value="P:carbohydrate metabolic process"/>
    <property type="evidence" value="ECO:0007669"/>
    <property type="project" value="InterPro"/>
</dbReference>
<gene>
    <name evidence="5" type="ORF">DYE49_01720</name>
</gene>
<dbReference type="Proteomes" id="UP000593591">
    <property type="component" value="Chromosome"/>
</dbReference>
<dbReference type="GO" id="GO:0004553">
    <property type="term" value="F:hydrolase activity, hydrolyzing O-glycosyl compounds"/>
    <property type="evidence" value="ECO:0007669"/>
    <property type="project" value="InterPro"/>
</dbReference>
<evidence type="ECO:0000313" key="5">
    <source>
        <dbReference type="EMBL" id="QOS39239.1"/>
    </source>
</evidence>
<dbReference type="KEGG" id="trc:DYE49_01720"/>
<evidence type="ECO:0000256" key="1">
    <source>
        <dbReference type="ARBA" id="ARBA00005336"/>
    </source>
</evidence>
<evidence type="ECO:0000256" key="2">
    <source>
        <dbReference type="ARBA" id="ARBA00022801"/>
    </source>
</evidence>
<dbReference type="InterPro" id="IPR036881">
    <property type="entry name" value="Glyco_hydro_3_C_sf"/>
</dbReference>
<dbReference type="InterPro" id="IPR001764">
    <property type="entry name" value="Glyco_hydro_3_N"/>
</dbReference>
<proteinExistence type="inferred from homology"/>
<dbReference type="SUPFAM" id="SSF52279">
    <property type="entry name" value="Beta-D-glucan exohydrolase, C-terminal domain"/>
    <property type="match status" value="1"/>
</dbReference>
<dbReference type="InterPro" id="IPR017853">
    <property type="entry name" value="GH"/>
</dbReference>
<dbReference type="Pfam" id="PF14310">
    <property type="entry name" value="Fn3-like"/>
    <property type="match status" value="1"/>
</dbReference>
<dbReference type="Gene3D" id="3.40.50.1700">
    <property type="entry name" value="Glycoside hydrolase family 3 C-terminal domain"/>
    <property type="match status" value="1"/>
</dbReference>
<comment type="similarity">
    <text evidence="1">Belongs to the glycosyl hydrolase 3 family.</text>
</comment>
<evidence type="ECO:0000256" key="3">
    <source>
        <dbReference type="SAM" id="Phobius"/>
    </source>
</evidence>
<dbReference type="Pfam" id="PF00933">
    <property type="entry name" value="Glyco_hydro_3"/>
    <property type="match status" value="1"/>
</dbReference>
<keyword evidence="2" id="KW-0378">Hydrolase</keyword>
<dbReference type="EMBL" id="CP031517">
    <property type="protein sequence ID" value="QOS39239.1"/>
    <property type="molecule type" value="Genomic_DNA"/>
</dbReference>
<dbReference type="Gene3D" id="3.20.20.300">
    <property type="entry name" value="Glycoside hydrolase, family 3, N-terminal domain"/>
    <property type="match status" value="1"/>
</dbReference>
<dbReference type="Pfam" id="PF01915">
    <property type="entry name" value="Glyco_hydro_3_C"/>
    <property type="match status" value="1"/>
</dbReference>
<feature type="domain" description="Fibronectin type III-like" evidence="4">
    <location>
        <begin position="422"/>
        <end position="501"/>
    </location>
</feature>
<accession>A0A7M1XI76</accession>
<keyword evidence="3" id="KW-0472">Membrane</keyword>
<dbReference type="Gene3D" id="2.60.40.10">
    <property type="entry name" value="Immunoglobulins"/>
    <property type="match status" value="1"/>
</dbReference>
<evidence type="ECO:0000313" key="6">
    <source>
        <dbReference type="Proteomes" id="UP000593591"/>
    </source>
</evidence>
<sequence length="968" mass="106974">MNIWKNKRTRAWLITTSAVFALGLTVNLVAAVSPVNNLLQIVLGPSKAITKEGEVAYEKTTESKEEAKKKGEELNNTLCDEGIVLLKNDNKALPLAEGAKISVFGKNSANVVLSNSGSGGGSSKDAVSLKAALTQNGFAINEKLMSFYESKASGDGRSENPSMDSGGGYLVTGETPISSYSADIQQSYSEYSDAAIIVFSRIAGEGFDLPMTMEADANKHYLQLDENETALIKHVCEQNFKHVIIYLNSNNPLELGFLDDPNHYAYNAKIDGCIWAGGLGNVGSLALGRVLKGQVNPSGHLIDTYPRNFKEDPVWQNFGNNRVTGKKPGDVYMEGDYASKYFFVDYEEGIYVGYRYWETRGASEGEEWYKNHVVYPFGYGLSYTTFTQEITNTSDLANAKMSDEAILFKVKVKNTGDVAGKEVVQVYADLPYTTGGIEKSTKVLAGFAKTDLLKPNQEQVVEVSVNPYYLASYDFDDKNKNDFKGFEIEAGAYTFEIAKNAHETIQSVSIQNLDANIQFDKDPVTNTPVENLYDDAAVHLSQQLSRSDWNGTYPVSPTADDKDLWFWEDEKNISFAEMNADLSSYNPLETNPATEMPVTNTVTKKVSYEEEVDGEKVTKERAMILRDMIGKDYDDGDWNHLLNQMPFEELEALNLNAAFKTNKADSIAKPETSETDGPSGFVNFMDTNTFYGTAKYCNETVIGATWNIPLTEQFGETVGEEGLWGDSEGKGKGLVYSGWYAPGANIHRGQFGGRVAEYFSEDPLLSGKMSAAVTKGALKKGVYTYMKHFALNEQETHRGGVNVWCNEQAIREIYLRPFEIAVKEAKATGIMSSFNKIGTKWTGGDYRLLTTILRKEWGFKGTVICDFSTGQSHMNAKQMAYAGGDLNLDSMESKWAKKDNASDVTVLRENAHHILYTIANSCVFNAEVIGYALPTWEVIMFWVDGAILALLAAWGIILVISERKKASV</sequence>
<keyword evidence="3" id="KW-1133">Transmembrane helix</keyword>
<dbReference type="PANTHER" id="PTHR42715:SF10">
    <property type="entry name" value="BETA-GLUCOSIDASE"/>
    <property type="match status" value="1"/>
</dbReference>
<dbReference type="InterPro" id="IPR002772">
    <property type="entry name" value="Glyco_hydro_3_C"/>
</dbReference>
<dbReference type="InterPro" id="IPR050288">
    <property type="entry name" value="Cellulose_deg_GH3"/>
</dbReference>
<name>A0A7M1XI76_9SPIR</name>
<reference evidence="5 6" key="1">
    <citation type="submission" date="2018-08" db="EMBL/GenBank/DDBJ databases">
        <title>The first complete genome of Treponema rectale (CHPAT), a commensal spirochete of the bovine rectum.</title>
        <authorList>
            <person name="Staton G.J."/>
            <person name="Clegg S.R."/>
            <person name="Carter S.D."/>
            <person name="Radford A.D."/>
            <person name="Darby A."/>
            <person name="Hall N."/>
            <person name="Birtles R.J."/>
            <person name="Evans N.J."/>
        </authorList>
    </citation>
    <scope>NUCLEOTIDE SEQUENCE [LARGE SCALE GENOMIC DNA]</scope>
    <source>
        <strain evidence="5 6">CHPA</strain>
    </source>
</reference>